<dbReference type="Pfam" id="PF12670">
    <property type="entry name" value="DUF3792"/>
    <property type="match status" value="1"/>
</dbReference>
<protein>
    <submittedName>
        <fullName evidence="2">Putative membrane protein, TIGR04086 family</fullName>
    </submittedName>
</protein>
<dbReference type="InterPro" id="IPR023804">
    <property type="entry name" value="DUF3792_TM"/>
</dbReference>
<dbReference type="EMBL" id="FUWV01000001">
    <property type="protein sequence ID" value="SJZ36260.1"/>
    <property type="molecule type" value="Genomic_DNA"/>
</dbReference>
<keyword evidence="1" id="KW-0472">Membrane</keyword>
<reference evidence="2 3" key="1">
    <citation type="submission" date="2017-02" db="EMBL/GenBank/DDBJ databases">
        <authorList>
            <person name="Peterson S.W."/>
        </authorList>
    </citation>
    <scope>NUCLEOTIDE SEQUENCE [LARGE SCALE GENOMIC DNA]</scope>
    <source>
        <strain evidence="2 3">DSM 15102</strain>
    </source>
</reference>
<evidence type="ECO:0000256" key="1">
    <source>
        <dbReference type="SAM" id="Phobius"/>
    </source>
</evidence>
<feature type="transmembrane region" description="Helical" evidence="1">
    <location>
        <begin position="21"/>
        <end position="44"/>
    </location>
</feature>
<gene>
    <name evidence="2" type="ORF">SAMN02745973_00279</name>
</gene>
<dbReference type="AlphaFoldDB" id="A0A1T4K1C8"/>
<keyword evidence="1" id="KW-0812">Transmembrane</keyword>
<keyword evidence="3" id="KW-1185">Reference proteome</keyword>
<name>A0A1T4K1C8_9FIRM</name>
<dbReference type="NCBIfam" id="TIGR04086">
    <property type="entry name" value="TIGR04086_membr"/>
    <property type="match status" value="1"/>
</dbReference>
<dbReference type="Proteomes" id="UP000196365">
    <property type="component" value="Unassembled WGS sequence"/>
</dbReference>
<sequence>MKKNFVNSKANYPQKNFHIGFVLKGLILGFLFSLICFLILSIILSLSNVSENFIKPASYIIMILSIVLGSVYASRKVEKNGWLYGAITGLLYIIILIIINIITSNTFSLQQIMVSRILMGLIAGTIGGILGINLR</sequence>
<accession>A0A1T4K1C8</accession>
<proteinExistence type="predicted"/>
<keyword evidence="1" id="KW-1133">Transmembrane helix</keyword>
<feature type="transmembrane region" description="Helical" evidence="1">
    <location>
        <begin position="114"/>
        <end position="134"/>
    </location>
</feature>
<feature type="transmembrane region" description="Helical" evidence="1">
    <location>
        <begin position="81"/>
        <end position="102"/>
    </location>
</feature>
<evidence type="ECO:0000313" key="2">
    <source>
        <dbReference type="EMBL" id="SJZ36260.1"/>
    </source>
</evidence>
<feature type="transmembrane region" description="Helical" evidence="1">
    <location>
        <begin position="56"/>
        <end position="74"/>
    </location>
</feature>
<evidence type="ECO:0000313" key="3">
    <source>
        <dbReference type="Proteomes" id="UP000196365"/>
    </source>
</evidence>
<organism evidence="2 3">
    <name type="scientific">Garciella nitratireducens DSM 15102</name>
    <dbReference type="NCBI Taxonomy" id="1121911"/>
    <lineage>
        <taxon>Bacteria</taxon>
        <taxon>Bacillati</taxon>
        <taxon>Bacillota</taxon>
        <taxon>Clostridia</taxon>
        <taxon>Eubacteriales</taxon>
        <taxon>Eubacteriaceae</taxon>
        <taxon>Garciella</taxon>
    </lineage>
</organism>
<dbReference type="RefSeq" id="WP_159454630.1">
    <property type="nucleotide sequence ID" value="NZ_FUWV01000001.1"/>
</dbReference>